<evidence type="ECO:0000259" key="5">
    <source>
        <dbReference type="PROSITE" id="PS50975"/>
    </source>
</evidence>
<sequence length="273" mass="30371">MHGFLVVNHYLHGGKYNELHEHLLKTAKAKGIDLDIVTNENAVFLDEKPDFVLFWDKDTILAKAFENRGVPVFNSSRSIEICDDKAKTYLALENKFSQPKTIIAPLSFFAVDYSRFVNMAVEKLGLPVVFKERCGSFGEQVHLCQTVDEVMKHINGKPFLLQEYVECNNSDARLEVVGDRVVASMKRSNKNDFRSNITNGGVAEKYTPTDSEIATAVAVCKELGLTFGGVDILPNGAVCEVNSNAHIINIMNTTGVDVAPLIFDEISERIKQI</sequence>
<dbReference type="STRING" id="290054.SAMN02745114_01178"/>
<gene>
    <name evidence="6" type="ORF">SAMN02745114_01178</name>
</gene>
<dbReference type="Pfam" id="PF08443">
    <property type="entry name" value="RimK"/>
    <property type="match status" value="1"/>
</dbReference>
<keyword evidence="1" id="KW-0479">Metal-binding</keyword>
<keyword evidence="2 4" id="KW-0547">Nucleotide-binding</keyword>
<dbReference type="PROSITE" id="PS50975">
    <property type="entry name" value="ATP_GRASP"/>
    <property type="match status" value="1"/>
</dbReference>
<protein>
    <submittedName>
        <fullName evidence="6">Ribosomal protein S6--L-glutamate ligase</fullName>
    </submittedName>
</protein>
<evidence type="ECO:0000256" key="1">
    <source>
        <dbReference type="ARBA" id="ARBA00022723"/>
    </source>
</evidence>
<keyword evidence="6" id="KW-0689">Ribosomal protein</keyword>
<dbReference type="InterPro" id="IPR013651">
    <property type="entry name" value="ATP-grasp_RimK-type"/>
</dbReference>
<dbReference type="RefSeq" id="WP_078768655.1">
    <property type="nucleotide sequence ID" value="NZ_FUWW01000011.1"/>
</dbReference>
<dbReference type="Proteomes" id="UP000190657">
    <property type="component" value="Unassembled WGS sequence"/>
</dbReference>
<dbReference type="InterPro" id="IPR011761">
    <property type="entry name" value="ATP-grasp"/>
</dbReference>
<evidence type="ECO:0000256" key="4">
    <source>
        <dbReference type="PROSITE-ProRule" id="PRU00409"/>
    </source>
</evidence>
<keyword evidence="6" id="KW-0436">Ligase</keyword>
<dbReference type="GO" id="GO:0005524">
    <property type="term" value="F:ATP binding"/>
    <property type="evidence" value="ECO:0007669"/>
    <property type="project" value="UniProtKB-UniRule"/>
</dbReference>
<proteinExistence type="predicted"/>
<dbReference type="SUPFAM" id="SSF56059">
    <property type="entry name" value="Glutathione synthetase ATP-binding domain-like"/>
    <property type="match status" value="1"/>
</dbReference>
<name>A0A1T4M892_9FIRM</name>
<keyword evidence="6" id="KW-0687">Ribonucleoprotein</keyword>
<dbReference type="PANTHER" id="PTHR21621">
    <property type="entry name" value="RIBOSOMAL PROTEIN S6 MODIFICATION PROTEIN"/>
    <property type="match status" value="1"/>
</dbReference>
<keyword evidence="3 4" id="KW-0067">ATP-binding</keyword>
<dbReference type="PANTHER" id="PTHR21621:SF0">
    <property type="entry name" value="BETA-CITRYLGLUTAMATE SYNTHASE B-RELATED"/>
    <property type="match status" value="1"/>
</dbReference>
<dbReference type="GO" id="GO:0009432">
    <property type="term" value="P:SOS response"/>
    <property type="evidence" value="ECO:0007669"/>
    <property type="project" value="TreeGrafter"/>
</dbReference>
<organism evidence="6 7">
    <name type="scientific">Eubacterium coprostanoligenes</name>
    <dbReference type="NCBI Taxonomy" id="290054"/>
    <lineage>
        <taxon>Bacteria</taxon>
        <taxon>Bacillati</taxon>
        <taxon>Bacillota</taxon>
        <taxon>Clostridia</taxon>
        <taxon>Eubacteriales</taxon>
        <taxon>Eubacteriaceae</taxon>
        <taxon>Eubacterium</taxon>
    </lineage>
</organism>
<dbReference type="GO" id="GO:0018169">
    <property type="term" value="F:ribosomal S6-glutamic acid ligase activity"/>
    <property type="evidence" value="ECO:0007669"/>
    <property type="project" value="TreeGrafter"/>
</dbReference>
<evidence type="ECO:0000313" key="7">
    <source>
        <dbReference type="Proteomes" id="UP000190657"/>
    </source>
</evidence>
<dbReference type="EMBL" id="FUWW01000011">
    <property type="protein sequence ID" value="SJZ63066.1"/>
    <property type="molecule type" value="Genomic_DNA"/>
</dbReference>
<dbReference type="InterPro" id="IPR004666">
    <property type="entry name" value="Rp_bS6_RimK/Lys_biosynth_LsyX"/>
</dbReference>
<feature type="domain" description="ATP-grasp" evidence="5">
    <location>
        <begin position="94"/>
        <end position="267"/>
    </location>
</feature>
<dbReference type="GO" id="GO:0046872">
    <property type="term" value="F:metal ion binding"/>
    <property type="evidence" value="ECO:0007669"/>
    <property type="project" value="UniProtKB-KW"/>
</dbReference>
<dbReference type="AlphaFoldDB" id="A0A1T4M892"/>
<keyword evidence="7" id="KW-1185">Reference proteome</keyword>
<reference evidence="6 7" key="1">
    <citation type="submission" date="2017-02" db="EMBL/GenBank/DDBJ databases">
        <authorList>
            <person name="Peterson S.W."/>
        </authorList>
    </citation>
    <scope>NUCLEOTIDE SEQUENCE [LARGE SCALE GENOMIC DNA]</scope>
    <source>
        <strain evidence="6 7">ATCC 51222</strain>
    </source>
</reference>
<accession>A0A1T4M892</accession>
<dbReference type="Gene3D" id="3.30.470.20">
    <property type="entry name" value="ATP-grasp fold, B domain"/>
    <property type="match status" value="1"/>
</dbReference>
<dbReference type="OrthoDB" id="9786585at2"/>
<dbReference type="GO" id="GO:0005737">
    <property type="term" value="C:cytoplasm"/>
    <property type="evidence" value="ECO:0007669"/>
    <property type="project" value="TreeGrafter"/>
</dbReference>
<evidence type="ECO:0000256" key="3">
    <source>
        <dbReference type="ARBA" id="ARBA00022840"/>
    </source>
</evidence>
<dbReference type="NCBIfam" id="TIGR00768">
    <property type="entry name" value="rimK_fam"/>
    <property type="match status" value="1"/>
</dbReference>
<evidence type="ECO:0000313" key="6">
    <source>
        <dbReference type="EMBL" id="SJZ63066.1"/>
    </source>
</evidence>
<dbReference type="GO" id="GO:0005840">
    <property type="term" value="C:ribosome"/>
    <property type="evidence" value="ECO:0007669"/>
    <property type="project" value="UniProtKB-KW"/>
</dbReference>
<evidence type="ECO:0000256" key="2">
    <source>
        <dbReference type="ARBA" id="ARBA00022741"/>
    </source>
</evidence>
<dbReference type="Gene3D" id="3.40.50.20">
    <property type="match status" value="1"/>
</dbReference>